<feature type="region of interest" description="Disordered" evidence="8">
    <location>
        <begin position="358"/>
        <end position="382"/>
    </location>
</feature>
<keyword evidence="3 10" id="KW-0732">Signal</keyword>
<evidence type="ECO:0000256" key="9">
    <source>
        <dbReference type="SAM" id="Phobius"/>
    </source>
</evidence>
<sequence>MTPGRAWHLLFGCSLLTAVHCMAATAAELSTLRDDKQGKMHTSTPWGRLLLAAAPSEVTSPDVAVGGACASDILAHCKHLLSKDAGKAAQRKASLSWKIVQAAKLGHAASKGKGKGKGKSKKGKKPAASQAGAQAAAGTGAATGGAAGTGAAAGATTVQQVHHRHLMQAGGADAGAAGGANAAGAAAANGSGAGTAAAATGTAAAAATGTGAQQTAATTGAATAALGTATGAASGTGAAAAGGAATASAHTATGAGASNQTAAATTAAATTAAANTATTTAAATEAKSAGQGAAGAAAAGTGANGTSTAGTGTAGAAADKAATTTSTAGTAAAAQTAAATTTTKTAAQVSTTAADAAAAAAADDEADDEADDAEEDADAAAAAEVSLETKAALAELNAAESQRDDLSVALLQLGLTSPMTSGLMAIATAPLARCLRGVMHASEMSISPNTADVADECKAEVRSVLIKRAGDVRYDPPLLAACAHDIITHCDYLGADTAGVLGCLKLNKGALLPGCRGAVTARQAAAAEDLALDPDLQRHCGAERDELCLEAGWGSGAAQACLLGHVRGSLPQVFSEVIFPTSPAAAAAVGSGGVAASAADAARRRVELSVNCSAALVQRLIEEGEDIRLNFRLSAACAGDKQALCRDVRPGGAAVLRCLEDHIESPNMQEECRDALTEARQLRSLDVRLDHTFTAYCGTDVRTLCSQEVTDQLDGAPHQVPFGLTAPFDCLRGKLELVRDATCRRHMYGSVIAAFSDNRLDAGLMRGCHQEIALHCGQHPARALECLRDKIEQFSKEQSAAVLKGKVSDTCMRLVVERQLQAATDVAFVPDLMEACAREHATYCASPDLEGARALECLADHRTESDFGERCGEALRDFLAEAAHDIRTMRGLQADCKEEIASMCKGIQPGEGRVISCLRDNRANITGDLCRRQVLRLLGFLVEDHRLDATLNEACASDVQKFCGGVEVGDGQVHDCLRRSADHLSPECRAAEEEVEQLEHEDVRLNPKLMRECPLAVSSFCGDVPPGDARVISCLQSNMDKGHFPPGCRAALLALTDRASTKYSLNYRLRLECDEDADRLCPDAVDEAGQSRKANTGTGGSHNEETTLACLARQSSQLGTSCRSELQALVKLSLNRYRVGMPLTSQCDGDVMQRCQVDKLAAPFLQSGYVLGCLAKHAAKLHKPCWELVSTMDEGQFKRAAAAESTHWAAQGGGGSGGPLDAKALAKVVADVRRDLEPRLFNSVHEQVNRNAHVVARNVSGALLMSIAPKVNALMHTTVSLLMLTFVGIVGAFLVWRRYTAGRGGLLVVRKDGRV</sequence>
<dbReference type="OrthoDB" id="2015434at2759"/>
<dbReference type="KEGG" id="cre:CHLRE_01g032450v5"/>
<keyword evidence="5 9" id="KW-1133">Transmembrane helix</keyword>
<feature type="compositionally biased region" description="Basic residues" evidence="8">
    <location>
        <begin position="110"/>
        <end position="125"/>
    </location>
</feature>
<feature type="region of interest" description="Disordered" evidence="8">
    <location>
        <begin position="106"/>
        <end position="132"/>
    </location>
</feature>
<dbReference type="PROSITE" id="PS51289">
    <property type="entry name" value="GLG1_C_RICH"/>
    <property type="match status" value="3"/>
</dbReference>
<feature type="transmembrane region" description="Helical" evidence="9">
    <location>
        <begin position="1273"/>
        <end position="1296"/>
    </location>
</feature>
<keyword evidence="2 9" id="KW-0812">Transmembrane</keyword>
<dbReference type="Gramene" id="PNW88505">
    <property type="protein sequence ID" value="PNW88505"/>
    <property type="gene ID" value="CHLRE_01g032450v5"/>
</dbReference>
<evidence type="ECO:0000256" key="6">
    <source>
        <dbReference type="ARBA" id="ARBA00023136"/>
    </source>
</evidence>
<dbReference type="InParanoid" id="A0A2K3E6T0"/>
<evidence type="ECO:0000313" key="12">
    <source>
        <dbReference type="Proteomes" id="UP000006906"/>
    </source>
</evidence>
<dbReference type="GO" id="GO:0000139">
    <property type="term" value="C:Golgi membrane"/>
    <property type="evidence" value="ECO:0007669"/>
    <property type="project" value="InterPro"/>
</dbReference>
<evidence type="ECO:0000256" key="7">
    <source>
        <dbReference type="ARBA" id="ARBA00023180"/>
    </source>
</evidence>
<dbReference type="InterPro" id="IPR039728">
    <property type="entry name" value="GLG1"/>
</dbReference>
<gene>
    <name evidence="11" type="ORF">CHLRE_01g032450v5</name>
</gene>
<evidence type="ECO:0000256" key="5">
    <source>
        <dbReference type="ARBA" id="ARBA00022989"/>
    </source>
</evidence>
<dbReference type="InterPro" id="IPR017873">
    <property type="entry name" value="Cys-rich_GLG1_repeat_euk"/>
</dbReference>
<evidence type="ECO:0000256" key="10">
    <source>
        <dbReference type="SAM" id="SignalP"/>
    </source>
</evidence>
<dbReference type="PANTHER" id="PTHR11884:SF1">
    <property type="entry name" value="GOLGI APPARATUS PROTEIN 1"/>
    <property type="match status" value="1"/>
</dbReference>
<comment type="subcellular location">
    <subcellularLocation>
        <location evidence="1">Membrane</location>
        <topology evidence="1">Single-pass type I membrane protein</topology>
    </subcellularLocation>
</comment>
<dbReference type="InterPro" id="IPR001893">
    <property type="entry name" value="Cys-rich_GLG1_repeat"/>
</dbReference>
<reference evidence="11 12" key="1">
    <citation type="journal article" date="2007" name="Science">
        <title>The Chlamydomonas genome reveals the evolution of key animal and plant functions.</title>
        <authorList>
            <person name="Merchant S.S."/>
            <person name="Prochnik S.E."/>
            <person name="Vallon O."/>
            <person name="Harris E.H."/>
            <person name="Karpowicz S.J."/>
            <person name="Witman G.B."/>
            <person name="Terry A."/>
            <person name="Salamov A."/>
            <person name="Fritz-Laylin L.K."/>
            <person name="Marechal-Drouard L."/>
            <person name="Marshall W.F."/>
            <person name="Qu L.H."/>
            <person name="Nelson D.R."/>
            <person name="Sanderfoot A.A."/>
            <person name="Spalding M.H."/>
            <person name="Kapitonov V.V."/>
            <person name="Ren Q."/>
            <person name="Ferris P."/>
            <person name="Lindquist E."/>
            <person name="Shapiro H."/>
            <person name="Lucas S.M."/>
            <person name="Grimwood J."/>
            <person name="Schmutz J."/>
            <person name="Cardol P."/>
            <person name="Cerutti H."/>
            <person name="Chanfreau G."/>
            <person name="Chen C.L."/>
            <person name="Cognat V."/>
            <person name="Croft M.T."/>
            <person name="Dent R."/>
            <person name="Dutcher S."/>
            <person name="Fernandez E."/>
            <person name="Fukuzawa H."/>
            <person name="Gonzalez-Ballester D."/>
            <person name="Gonzalez-Halphen D."/>
            <person name="Hallmann A."/>
            <person name="Hanikenne M."/>
            <person name="Hippler M."/>
            <person name="Inwood W."/>
            <person name="Jabbari K."/>
            <person name="Kalanon M."/>
            <person name="Kuras R."/>
            <person name="Lefebvre P.A."/>
            <person name="Lemaire S.D."/>
            <person name="Lobanov A.V."/>
            <person name="Lohr M."/>
            <person name="Manuell A."/>
            <person name="Meier I."/>
            <person name="Mets L."/>
            <person name="Mittag M."/>
            <person name="Mittelmeier T."/>
            <person name="Moroney J.V."/>
            <person name="Moseley J."/>
            <person name="Napoli C."/>
            <person name="Nedelcu A.M."/>
            <person name="Niyogi K."/>
            <person name="Novoselov S.V."/>
            <person name="Paulsen I.T."/>
            <person name="Pazour G."/>
            <person name="Purton S."/>
            <person name="Ral J.P."/>
            <person name="Riano-Pachon D.M."/>
            <person name="Riekhof W."/>
            <person name="Rymarquis L."/>
            <person name="Schroda M."/>
            <person name="Stern D."/>
            <person name="Umen J."/>
            <person name="Willows R."/>
            <person name="Wilson N."/>
            <person name="Zimmer S.L."/>
            <person name="Allmer J."/>
            <person name="Balk J."/>
            <person name="Bisova K."/>
            <person name="Chen C.J."/>
            <person name="Elias M."/>
            <person name="Gendler K."/>
            <person name="Hauser C."/>
            <person name="Lamb M.R."/>
            <person name="Ledford H."/>
            <person name="Long J.C."/>
            <person name="Minagawa J."/>
            <person name="Page M.D."/>
            <person name="Pan J."/>
            <person name="Pootakham W."/>
            <person name="Roje S."/>
            <person name="Rose A."/>
            <person name="Stahlberg E."/>
            <person name="Terauchi A.M."/>
            <person name="Yang P."/>
            <person name="Ball S."/>
            <person name="Bowler C."/>
            <person name="Dieckmann C.L."/>
            <person name="Gladyshev V.N."/>
            <person name="Green P."/>
            <person name="Jorgensen R."/>
            <person name="Mayfield S."/>
            <person name="Mueller-Roeber B."/>
            <person name="Rajamani S."/>
            <person name="Sayre R.T."/>
            <person name="Brokstein P."/>
            <person name="Dubchak I."/>
            <person name="Goodstein D."/>
            <person name="Hornick L."/>
            <person name="Huang Y.W."/>
            <person name="Jhaveri J."/>
            <person name="Luo Y."/>
            <person name="Martinez D."/>
            <person name="Ngau W.C."/>
            <person name="Otillar B."/>
            <person name="Poliakov A."/>
            <person name="Porter A."/>
            <person name="Szajkowski L."/>
            <person name="Werner G."/>
            <person name="Zhou K."/>
            <person name="Grigoriev I.V."/>
            <person name="Rokhsar D.S."/>
            <person name="Grossman A.R."/>
        </authorList>
    </citation>
    <scope>NUCLEOTIDE SEQUENCE [LARGE SCALE GENOMIC DNA]</scope>
    <source>
        <strain evidence="12">CC-503</strain>
    </source>
</reference>
<keyword evidence="6 9" id="KW-0472">Membrane</keyword>
<feature type="compositionally biased region" description="Acidic residues" evidence="8">
    <location>
        <begin position="362"/>
        <end position="378"/>
    </location>
</feature>
<proteinExistence type="predicted"/>
<dbReference type="ExpressionAtlas" id="A0A2K3E6T0">
    <property type="expression patterns" value="baseline and differential"/>
</dbReference>
<dbReference type="GeneID" id="5715402"/>
<name>A0A2K3E6T0_CHLRE</name>
<keyword evidence="12" id="KW-1185">Reference proteome</keyword>
<dbReference type="Proteomes" id="UP000006906">
    <property type="component" value="Chromosome 1"/>
</dbReference>
<feature type="signal peptide" evidence="10">
    <location>
        <begin position="1"/>
        <end position="26"/>
    </location>
</feature>
<evidence type="ECO:0000256" key="1">
    <source>
        <dbReference type="ARBA" id="ARBA00004479"/>
    </source>
</evidence>
<organism evidence="11 12">
    <name type="scientific">Chlamydomonas reinhardtii</name>
    <name type="common">Chlamydomonas smithii</name>
    <dbReference type="NCBI Taxonomy" id="3055"/>
    <lineage>
        <taxon>Eukaryota</taxon>
        <taxon>Viridiplantae</taxon>
        <taxon>Chlorophyta</taxon>
        <taxon>core chlorophytes</taxon>
        <taxon>Chlorophyceae</taxon>
        <taxon>CS clade</taxon>
        <taxon>Chlamydomonadales</taxon>
        <taxon>Chlamydomonadaceae</taxon>
        <taxon>Chlamydomonas</taxon>
    </lineage>
</organism>
<dbReference type="Pfam" id="PF00839">
    <property type="entry name" value="Cys_rich_FGFR"/>
    <property type="match status" value="9"/>
</dbReference>
<dbReference type="PANTHER" id="PTHR11884">
    <property type="entry name" value="SELECTIN LIGAND RELATED"/>
    <property type="match status" value="1"/>
</dbReference>
<protein>
    <recommendedName>
        <fullName evidence="13">Golgi apparatus protein 1</fullName>
    </recommendedName>
</protein>
<dbReference type="RefSeq" id="XP_042928573.1">
    <property type="nucleotide sequence ID" value="XM_043058659.1"/>
</dbReference>
<evidence type="ECO:0000256" key="3">
    <source>
        <dbReference type="ARBA" id="ARBA00022729"/>
    </source>
</evidence>
<keyword evidence="7" id="KW-0325">Glycoprotein</keyword>
<dbReference type="EMBL" id="CM008962">
    <property type="protein sequence ID" value="PNW88505.1"/>
    <property type="molecule type" value="Genomic_DNA"/>
</dbReference>
<keyword evidence="4" id="KW-0677">Repeat</keyword>
<feature type="chain" id="PRO_5014395991" description="Golgi apparatus protein 1" evidence="10">
    <location>
        <begin position="27"/>
        <end position="1315"/>
    </location>
</feature>
<evidence type="ECO:0000313" key="11">
    <source>
        <dbReference type="EMBL" id="PNW88505.1"/>
    </source>
</evidence>
<evidence type="ECO:0008006" key="13">
    <source>
        <dbReference type="Google" id="ProtNLM"/>
    </source>
</evidence>
<evidence type="ECO:0000256" key="2">
    <source>
        <dbReference type="ARBA" id="ARBA00022692"/>
    </source>
</evidence>
<accession>A0A2K3E6T0</accession>
<evidence type="ECO:0000256" key="4">
    <source>
        <dbReference type="ARBA" id="ARBA00022737"/>
    </source>
</evidence>
<evidence type="ECO:0000256" key="8">
    <source>
        <dbReference type="SAM" id="MobiDB-lite"/>
    </source>
</evidence>